<proteinExistence type="predicted"/>
<sequence>MVTSEGNRHSWVQCSQVVPSTGLKRDVSKVCAITAMLSDLGPRSITSPYCNTTNTNQSNGWDTGQLIHQGPKCTTRLMGYHERPTRGASFLSIRSRGKKQRDNSFLPPTVKGRKNQRQKQKTDVRVNLKEGQTLGYLGIVKPVTPVEGVPLRGISRYKKLF</sequence>
<dbReference type="AlphaFoldDB" id="A0A4Y2I103"/>
<evidence type="ECO:0000313" key="2">
    <source>
        <dbReference type="EMBL" id="GBM71381.1"/>
    </source>
</evidence>
<gene>
    <name evidence="2" type="ORF">AVEN_248583_1</name>
</gene>
<reference evidence="2 3" key="1">
    <citation type="journal article" date="2019" name="Sci. Rep.">
        <title>Orb-weaving spider Araneus ventricosus genome elucidates the spidroin gene catalogue.</title>
        <authorList>
            <person name="Kono N."/>
            <person name="Nakamura H."/>
            <person name="Ohtoshi R."/>
            <person name="Moran D.A.P."/>
            <person name="Shinohara A."/>
            <person name="Yoshida Y."/>
            <person name="Fujiwara M."/>
            <person name="Mori M."/>
            <person name="Tomita M."/>
            <person name="Arakawa K."/>
        </authorList>
    </citation>
    <scope>NUCLEOTIDE SEQUENCE [LARGE SCALE GENOMIC DNA]</scope>
</reference>
<keyword evidence="3" id="KW-1185">Reference proteome</keyword>
<dbReference type="EMBL" id="BGPR01002309">
    <property type="protein sequence ID" value="GBM71381.1"/>
    <property type="molecule type" value="Genomic_DNA"/>
</dbReference>
<evidence type="ECO:0000256" key="1">
    <source>
        <dbReference type="SAM" id="MobiDB-lite"/>
    </source>
</evidence>
<feature type="region of interest" description="Disordered" evidence="1">
    <location>
        <begin position="94"/>
        <end position="122"/>
    </location>
</feature>
<protein>
    <submittedName>
        <fullName evidence="2">Uncharacterized protein</fullName>
    </submittedName>
</protein>
<name>A0A4Y2I103_ARAVE</name>
<dbReference type="Proteomes" id="UP000499080">
    <property type="component" value="Unassembled WGS sequence"/>
</dbReference>
<accession>A0A4Y2I103</accession>
<organism evidence="2 3">
    <name type="scientific">Araneus ventricosus</name>
    <name type="common">Orbweaver spider</name>
    <name type="synonym">Epeira ventricosa</name>
    <dbReference type="NCBI Taxonomy" id="182803"/>
    <lineage>
        <taxon>Eukaryota</taxon>
        <taxon>Metazoa</taxon>
        <taxon>Ecdysozoa</taxon>
        <taxon>Arthropoda</taxon>
        <taxon>Chelicerata</taxon>
        <taxon>Arachnida</taxon>
        <taxon>Araneae</taxon>
        <taxon>Araneomorphae</taxon>
        <taxon>Entelegynae</taxon>
        <taxon>Araneoidea</taxon>
        <taxon>Araneidae</taxon>
        <taxon>Araneus</taxon>
    </lineage>
</organism>
<comment type="caution">
    <text evidence="2">The sequence shown here is derived from an EMBL/GenBank/DDBJ whole genome shotgun (WGS) entry which is preliminary data.</text>
</comment>
<evidence type="ECO:0000313" key="3">
    <source>
        <dbReference type="Proteomes" id="UP000499080"/>
    </source>
</evidence>